<gene>
    <name evidence="1" type="ORF">AVEN_250096_1</name>
</gene>
<evidence type="ECO:0000313" key="1">
    <source>
        <dbReference type="EMBL" id="GBO23268.1"/>
    </source>
</evidence>
<keyword evidence="2" id="KW-1185">Reference proteome</keyword>
<dbReference type="AlphaFoldDB" id="A0A4Y2VFK9"/>
<comment type="caution">
    <text evidence="1">The sequence shown here is derived from an EMBL/GenBank/DDBJ whole genome shotgun (WGS) entry which is preliminary data.</text>
</comment>
<accession>A0A4Y2VFK9</accession>
<dbReference type="EMBL" id="BGPR01046298">
    <property type="protein sequence ID" value="GBO23268.1"/>
    <property type="molecule type" value="Genomic_DNA"/>
</dbReference>
<organism evidence="1 2">
    <name type="scientific">Araneus ventricosus</name>
    <name type="common">Orbweaver spider</name>
    <name type="synonym">Epeira ventricosa</name>
    <dbReference type="NCBI Taxonomy" id="182803"/>
    <lineage>
        <taxon>Eukaryota</taxon>
        <taxon>Metazoa</taxon>
        <taxon>Ecdysozoa</taxon>
        <taxon>Arthropoda</taxon>
        <taxon>Chelicerata</taxon>
        <taxon>Arachnida</taxon>
        <taxon>Araneae</taxon>
        <taxon>Araneomorphae</taxon>
        <taxon>Entelegynae</taxon>
        <taxon>Araneoidea</taxon>
        <taxon>Araneidae</taxon>
        <taxon>Araneus</taxon>
    </lineage>
</organism>
<dbReference type="Proteomes" id="UP000499080">
    <property type="component" value="Unassembled WGS sequence"/>
</dbReference>
<name>A0A4Y2VFK9_ARAVE</name>
<sequence length="131" mass="15157">MDPLPVYGSIYTDFGFERPYLDNRWCDRLENSTDVIDPSRSFEPCRPLRIRNNSKFSRPGLEPNRDRGVVPDVRLFDSTLLDETNRQTPHTTRLSRKWTHFRFMGPYIRNSALNARISATAGTIDSKIAPP</sequence>
<evidence type="ECO:0000313" key="2">
    <source>
        <dbReference type="Proteomes" id="UP000499080"/>
    </source>
</evidence>
<proteinExistence type="predicted"/>
<protein>
    <submittedName>
        <fullName evidence="1">Uncharacterized protein</fullName>
    </submittedName>
</protein>
<reference evidence="1 2" key="1">
    <citation type="journal article" date="2019" name="Sci. Rep.">
        <title>Orb-weaving spider Araneus ventricosus genome elucidates the spidroin gene catalogue.</title>
        <authorList>
            <person name="Kono N."/>
            <person name="Nakamura H."/>
            <person name="Ohtoshi R."/>
            <person name="Moran D.A.P."/>
            <person name="Shinohara A."/>
            <person name="Yoshida Y."/>
            <person name="Fujiwara M."/>
            <person name="Mori M."/>
            <person name="Tomita M."/>
            <person name="Arakawa K."/>
        </authorList>
    </citation>
    <scope>NUCLEOTIDE SEQUENCE [LARGE SCALE GENOMIC DNA]</scope>
</reference>